<dbReference type="EMBL" id="CM003103">
    <property type="protein sequence ID" value="KUI70797.1"/>
    <property type="molecule type" value="Genomic_DNA"/>
</dbReference>
<protein>
    <submittedName>
        <fullName evidence="2">Uncharacterized protein</fullName>
    </submittedName>
</protein>
<evidence type="ECO:0000256" key="1">
    <source>
        <dbReference type="SAM" id="MobiDB-lite"/>
    </source>
</evidence>
<dbReference type="OrthoDB" id="3492129at2759"/>
<sequence>MVMETQSRSRPTLEVKTGYNASDGYPRTAFRTHRSPLPSATPITPKPPPSPLQPSTPGYDKFMRQHERAMVESLDGRGRQGSLVLDKPLSRPLSPVAEQLMAAKIVNMTMDSPVQSKTPVLPVTAPSTPQQRSPSAQRRQTIVEETRSMLLSGMSPSQANDLGIIASRRLSAPADVIQKQRRQSLMLLQTDVLQTWGHVYFGDSTKADVFVVPSALRRLSGTDSVEGHSQSDRLFIRARVRPRGKERKPFIITRSFNLGELRATLPSPTTPGASSRRQSGTPTSPGTASSPRMATSPFRRGSSVVSSPLSARRGSHQLKSNSKEVPIHLPYARYYLPALAALMLSGHVRTGDTIDLPMPHPEAWSQTVAYVYTGSGELTEAMRQNILHLGGRA</sequence>
<evidence type="ECO:0000313" key="2">
    <source>
        <dbReference type="EMBL" id="KUI70797.1"/>
    </source>
</evidence>
<organism evidence="2 3">
    <name type="scientific">Cytospora mali</name>
    <name type="common">Apple Valsa canker fungus</name>
    <name type="synonym">Valsa mali</name>
    <dbReference type="NCBI Taxonomy" id="578113"/>
    <lineage>
        <taxon>Eukaryota</taxon>
        <taxon>Fungi</taxon>
        <taxon>Dikarya</taxon>
        <taxon>Ascomycota</taxon>
        <taxon>Pezizomycotina</taxon>
        <taxon>Sordariomycetes</taxon>
        <taxon>Sordariomycetidae</taxon>
        <taxon>Diaporthales</taxon>
        <taxon>Cytosporaceae</taxon>
        <taxon>Cytospora</taxon>
    </lineage>
</organism>
<proteinExistence type="predicted"/>
<accession>A0A194W3E6</accession>
<gene>
    <name evidence="2" type="ORF">VM1G_06149</name>
</gene>
<dbReference type="AlphaFoldDB" id="A0A194W3E6"/>
<dbReference type="Proteomes" id="UP000078559">
    <property type="component" value="Chromosome 6"/>
</dbReference>
<name>A0A194W3E6_CYTMA</name>
<feature type="region of interest" description="Disordered" evidence="1">
    <location>
        <begin position="116"/>
        <end position="140"/>
    </location>
</feature>
<feature type="compositionally biased region" description="Low complexity" evidence="1">
    <location>
        <begin position="124"/>
        <end position="140"/>
    </location>
</feature>
<feature type="compositionally biased region" description="Polar residues" evidence="1">
    <location>
        <begin position="1"/>
        <end position="10"/>
    </location>
</feature>
<keyword evidence="3" id="KW-1185">Reference proteome</keyword>
<reference evidence="2" key="1">
    <citation type="submission" date="2014-12" db="EMBL/GenBank/DDBJ databases">
        <title>Genome Sequence of Valsa Canker Pathogens Uncovers a Specific Adaption of Colonization on Woody Bark.</title>
        <authorList>
            <person name="Yin Z."/>
            <person name="Liu H."/>
            <person name="Gao X."/>
            <person name="Li Z."/>
            <person name="Song N."/>
            <person name="Ke X."/>
            <person name="Dai Q."/>
            <person name="Wu Y."/>
            <person name="Sun Y."/>
            <person name="Xu J.-R."/>
            <person name="Kang Z.K."/>
            <person name="Wang L."/>
            <person name="Huang L."/>
        </authorList>
    </citation>
    <scope>NUCLEOTIDE SEQUENCE [LARGE SCALE GENOMIC DNA]</scope>
    <source>
        <strain evidence="2">03-8</strain>
    </source>
</reference>
<feature type="region of interest" description="Disordered" evidence="1">
    <location>
        <begin position="1"/>
        <end position="56"/>
    </location>
</feature>
<feature type="compositionally biased region" description="Polar residues" evidence="1">
    <location>
        <begin position="266"/>
        <end position="278"/>
    </location>
</feature>
<feature type="compositionally biased region" description="Pro residues" evidence="1">
    <location>
        <begin position="44"/>
        <end position="54"/>
    </location>
</feature>
<feature type="region of interest" description="Disordered" evidence="1">
    <location>
        <begin position="262"/>
        <end position="321"/>
    </location>
</feature>
<feature type="compositionally biased region" description="Low complexity" evidence="1">
    <location>
        <begin position="279"/>
        <end position="291"/>
    </location>
</feature>
<evidence type="ECO:0000313" key="3">
    <source>
        <dbReference type="Proteomes" id="UP000078559"/>
    </source>
</evidence>